<protein>
    <recommendedName>
        <fullName evidence="4">PrgI family protein</fullName>
    </recommendedName>
</protein>
<evidence type="ECO:0000313" key="3">
    <source>
        <dbReference type="Proteomes" id="UP000179264"/>
    </source>
</evidence>
<accession>A0A1G2T9N0</accession>
<feature type="transmembrane region" description="Helical" evidence="1">
    <location>
        <begin position="44"/>
        <end position="63"/>
    </location>
</feature>
<evidence type="ECO:0000313" key="2">
    <source>
        <dbReference type="EMBL" id="OHA93321.1"/>
    </source>
</evidence>
<feature type="transmembrane region" description="Helical" evidence="1">
    <location>
        <begin position="21"/>
        <end position="38"/>
    </location>
</feature>
<sequence>MRYQVPQFIEIEDKIIGPLTIKQFVYLAGGAGMSFIIYTYLPFYLALLLIVIVIPLALALAFYKVNNKPFIDFLESAFLFYTKQNLYIWKREEKKIAIKSEATSATGRQIYVPRLSDSKLKELSWSLDINENLNPLTGEDGRKTK</sequence>
<name>A0A1G2T9N0_9BACT</name>
<evidence type="ECO:0000256" key="1">
    <source>
        <dbReference type="SAM" id="Phobius"/>
    </source>
</evidence>
<comment type="caution">
    <text evidence="2">The sequence shown here is derived from an EMBL/GenBank/DDBJ whole genome shotgun (WGS) entry which is preliminary data.</text>
</comment>
<organism evidence="2 3">
    <name type="scientific">Candidatus Zambryskibacteria bacterium RIFCSPHIGHO2_02_38_10.5</name>
    <dbReference type="NCBI Taxonomy" id="1802742"/>
    <lineage>
        <taxon>Bacteria</taxon>
        <taxon>Candidatus Zambryskiibacteriota</taxon>
    </lineage>
</organism>
<dbReference type="Proteomes" id="UP000179264">
    <property type="component" value="Unassembled WGS sequence"/>
</dbReference>
<gene>
    <name evidence="2" type="ORF">A2W58_02715</name>
</gene>
<keyword evidence="1" id="KW-0812">Transmembrane</keyword>
<proteinExistence type="predicted"/>
<keyword evidence="1" id="KW-0472">Membrane</keyword>
<dbReference type="InterPro" id="IPR024414">
    <property type="entry name" value="Uncharacterised_PrgI"/>
</dbReference>
<keyword evidence="1" id="KW-1133">Transmembrane helix</keyword>
<evidence type="ECO:0008006" key="4">
    <source>
        <dbReference type="Google" id="ProtNLM"/>
    </source>
</evidence>
<dbReference type="Pfam" id="PF12666">
    <property type="entry name" value="PrgI"/>
    <property type="match status" value="1"/>
</dbReference>
<dbReference type="EMBL" id="MHVL01000022">
    <property type="protein sequence ID" value="OHA93321.1"/>
    <property type="molecule type" value="Genomic_DNA"/>
</dbReference>
<dbReference type="AlphaFoldDB" id="A0A1G2T9N0"/>
<reference evidence="2 3" key="1">
    <citation type="journal article" date="2016" name="Nat. Commun.">
        <title>Thousands of microbial genomes shed light on interconnected biogeochemical processes in an aquifer system.</title>
        <authorList>
            <person name="Anantharaman K."/>
            <person name="Brown C.T."/>
            <person name="Hug L.A."/>
            <person name="Sharon I."/>
            <person name="Castelle C.J."/>
            <person name="Probst A.J."/>
            <person name="Thomas B.C."/>
            <person name="Singh A."/>
            <person name="Wilkins M.J."/>
            <person name="Karaoz U."/>
            <person name="Brodie E.L."/>
            <person name="Williams K.H."/>
            <person name="Hubbard S.S."/>
            <person name="Banfield J.F."/>
        </authorList>
    </citation>
    <scope>NUCLEOTIDE SEQUENCE [LARGE SCALE GENOMIC DNA]</scope>
</reference>